<dbReference type="PANTHER" id="PTHR13831:SF0">
    <property type="entry name" value="PROTEIN HIRA"/>
    <property type="match status" value="1"/>
</dbReference>
<sequence>MWKVADWQESDVVTEPFEGCASTSHFRRLSWSPDGSVLCATHAFSSKKNIAALLNRGSWTNDLKFVGHQGVVTSARFNPKLLEKSTTSPRLAANRNSVANTAPTVVTHTTNTLIPKKKKKLGAQVPSTPQNRPPSGASNKTDKKRIAPVLQTEAQTATNNPASSQNNIRNILGPTIVSPTASDVNLLDTRMASASGKEVSVVPDTNNSATLKPNSAPGHSEKNVSSSKEKPVTASASEALSKSVKMDAKKNGVSLKRKRENERPPSQAATVVAKSREVVARPPKLLNESTAGVASGGQLLPEFPFRLLFSVEIDTTPHSSSSNGRVRDGLSPSKLVVEVTVHNLKNPQPEEIIGKLSYLGLISIILA</sequence>
<dbReference type="PANTHER" id="PTHR13831">
    <property type="entry name" value="MEMBER OF THE HIR1 FAMILY OF WD-REPEAT PROTEINS"/>
    <property type="match status" value="1"/>
</dbReference>
<dbReference type="GO" id="GO:0006351">
    <property type="term" value="P:DNA-templated transcription"/>
    <property type="evidence" value="ECO:0007669"/>
    <property type="project" value="InterPro"/>
</dbReference>
<feature type="region of interest" description="Disordered" evidence="1">
    <location>
        <begin position="99"/>
        <end position="143"/>
    </location>
</feature>
<dbReference type="GO" id="GO:0006338">
    <property type="term" value="P:chromatin remodeling"/>
    <property type="evidence" value="ECO:0007669"/>
    <property type="project" value="TreeGrafter"/>
</dbReference>
<dbReference type="GO" id="GO:0000785">
    <property type="term" value="C:chromatin"/>
    <property type="evidence" value="ECO:0007669"/>
    <property type="project" value="TreeGrafter"/>
</dbReference>
<feature type="region of interest" description="Disordered" evidence="1">
    <location>
        <begin position="194"/>
        <end position="274"/>
    </location>
</feature>
<feature type="compositionally biased region" description="Basic and acidic residues" evidence="1">
    <location>
        <begin position="219"/>
        <end position="231"/>
    </location>
</feature>
<protein>
    <submittedName>
        <fullName evidence="2">Unnamed protein product</fullName>
    </submittedName>
</protein>
<dbReference type="EMBL" id="BSXW01000077">
    <property type="protein sequence ID" value="GMF11501.1"/>
    <property type="molecule type" value="Genomic_DNA"/>
</dbReference>
<organism evidence="2 3">
    <name type="scientific">Phytophthora lilii</name>
    <dbReference type="NCBI Taxonomy" id="2077276"/>
    <lineage>
        <taxon>Eukaryota</taxon>
        <taxon>Sar</taxon>
        <taxon>Stramenopiles</taxon>
        <taxon>Oomycota</taxon>
        <taxon>Peronosporomycetes</taxon>
        <taxon>Peronosporales</taxon>
        <taxon>Peronosporaceae</taxon>
        <taxon>Phytophthora</taxon>
    </lineage>
</organism>
<gene>
    <name evidence="2" type="ORF">Plil01_000219800</name>
</gene>
<accession>A0A9W6TFH6</accession>
<evidence type="ECO:0000256" key="1">
    <source>
        <dbReference type="SAM" id="MobiDB-lite"/>
    </source>
</evidence>
<reference evidence="2" key="1">
    <citation type="submission" date="2023-04" db="EMBL/GenBank/DDBJ databases">
        <title>Phytophthora lilii NBRC 32176.</title>
        <authorList>
            <person name="Ichikawa N."/>
            <person name="Sato H."/>
            <person name="Tonouchi N."/>
        </authorList>
    </citation>
    <scope>NUCLEOTIDE SEQUENCE</scope>
    <source>
        <strain evidence="2">NBRC 32176</strain>
    </source>
</reference>
<dbReference type="GO" id="GO:0000417">
    <property type="term" value="C:HIR complex"/>
    <property type="evidence" value="ECO:0007669"/>
    <property type="project" value="TreeGrafter"/>
</dbReference>
<evidence type="ECO:0000313" key="2">
    <source>
        <dbReference type="EMBL" id="GMF11501.1"/>
    </source>
</evidence>
<name>A0A9W6TFH6_9STRA</name>
<dbReference type="Proteomes" id="UP001165083">
    <property type="component" value="Unassembled WGS sequence"/>
</dbReference>
<feature type="compositionally biased region" description="Low complexity" evidence="1">
    <location>
        <begin position="99"/>
        <end position="112"/>
    </location>
</feature>
<comment type="caution">
    <text evidence="2">The sequence shown here is derived from an EMBL/GenBank/DDBJ whole genome shotgun (WGS) entry which is preliminary data.</text>
</comment>
<dbReference type="InterPro" id="IPR031120">
    <property type="entry name" value="HIR1-like"/>
</dbReference>
<evidence type="ECO:0000313" key="3">
    <source>
        <dbReference type="Proteomes" id="UP001165083"/>
    </source>
</evidence>
<dbReference type="OrthoDB" id="1741719at2759"/>
<keyword evidence="3" id="KW-1185">Reference proteome</keyword>
<dbReference type="GO" id="GO:0005634">
    <property type="term" value="C:nucleus"/>
    <property type="evidence" value="ECO:0007669"/>
    <property type="project" value="InterPro"/>
</dbReference>
<dbReference type="GO" id="GO:0031491">
    <property type="term" value="F:nucleosome binding"/>
    <property type="evidence" value="ECO:0007669"/>
    <property type="project" value="TreeGrafter"/>
</dbReference>
<feature type="compositionally biased region" description="Polar residues" evidence="1">
    <location>
        <begin position="203"/>
        <end position="213"/>
    </location>
</feature>
<proteinExistence type="predicted"/>
<dbReference type="AlphaFoldDB" id="A0A9W6TFH6"/>